<feature type="compositionally biased region" description="Basic and acidic residues" evidence="1">
    <location>
        <begin position="285"/>
        <end position="294"/>
    </location>
</feature>
<evidence type="ECO:0000313" key="3">
    <source>
        <dbReference type="EMBL" id="KUG28975.1"/>
    </source>
</evidence>
<dbReference type="Pfam" id="PF08666">
    <property type="entry name" value="SAF"/>
    <property type="match status" value="1"/>
</dbReference>
<feature type="region of interest" description="Disordered" evidence="1">
    <location>
        <begin position="82"/>
        <end position="110"/>
    </location>
</feature>
<dbReference type="CDD" id="cd11614">
    <property type="entry name" value="SAF_CpaB_FlgA_like"/>
    <property type="match status" value="1"/>
</dbReference>
<gene>
    <name evidence="3" type="ORF">ASZ90_001155</name>
</gene>
<feature type="domain" description="AFP-like" evidence="2">
    <location>
        <begin position="53"/>
        <end position="115"/>
    </location>
</feature>
<dbReference type="Gene3D" id="3.90.1210.10">
    <property type="entry name" value="Antifreeze-like/N-acetylneuraminic acid synthase C-terminal domain"/>
    <property type="match status" value="1"/>
</dbReference>
<comment type="caution">
    <text evidence="3">The sequence shown here is derived from an EMBL/GenBank/DDBJ whole genome shotgun (WGS) entry which is preliminary data.</text>
</comment>
<dbReference type="Pfam" id="PF16976">
    <property type="entry name" value="RcpC"/>
    <property type="match status" value="1"/>
</dbReference>
<organism evidence="3">
    <name type="scientific">hydrocarbon metagenome</name>
    <dbReference type="NCBI Taxonomy" id="938273"/>
    <lineage>
        <taxon>unclassified sequences</taxon>
        <taxon>metagenomes</taxon>
        <taxon>ecological metagenomes</taxon>
    </lineage>
</organism>
<dbReference type="EMBL" id="LNQE01000149">
    <property type="protein sequence ID" value="KUG28975.1"/>
    <property type="molecule type" value="Genomic_DNA"/>
</dbReference>
<evidence type="ECO:0000256" key="1">
    <source>
        <dbReference type="SAM" id="MobiDB-lite"/>
    </source>
</evidence>
<protein>
    <submittedName>
        <fullName evidence="3">Flp pilus assembly protein rcpc/cpab</fullName>
    </submittedName>
</protein>
<feature type="region of interest" description="Disordered" evidence="1">
    <location>
        <begin position="261"/>
        <end position="333"/>
    </location>
</feature>
<name>A0A0W8G754_9ZZZZ</name>
<reference evidence="3" key="1">
    <citation type="journal article" date="2015" name="Proc. Natl. Acad. Sci. U.S.A.">
        <title>Networks of energetic and metabolic interactions define dynamics in microbial communities.</title>
        <authorList>
            <person name="Embree M."/>
            <person name="Liu J.K."/>
            <person name="Al-Bassam M.M."/>
            <person name="Zengler K."/>
        </authorList>
    </citation>
    <scope>NUCLEOTIDE SEQUENCE</scope>
</reference>
<dbReference type="InterPro" id="IPR031571">
    <property type="entry name" value="RcpC_dom"/>
</dbReference>
<dbReference type="InterPro" id="IPR017592">
    <property type="entry name" value="Pilus_assmbl_Flp-typ_CpaB"/>
</dbReference>
<dbReference type="InterPro" id="IPR006190">
    <property type="entry name" value="SAF_AFP_Neu5Ac"/>
</dbReference>
<dbReference type="SMART" id="SM00858">
    <property type="entry name" value="SAF"/>
    <property type="match status" value="1"/>
</dbReference>
<sequence length="333" mass="35162">MKSKAVLHLVLAILLATVAGGLTLRWLSGQKSALRQAGPGPVEVAAPAKTQDLVVAARGLERGLPLTPDMLKVVPYDPEIVPPQSFSNPEDLTGRTLSRRLSPGDPLTEDKLFPKGTASAGLEHVVEPGKRAVTVRGSKELGAGGLIVPGSRVDVIMTMQSGEKTDPDAPDVKESKLILTNIPVLAAGTEMEPRIGKDGREELSPTDYFTLQVTPSEAERLTYAANNHMLSFALRAPADKEAVVTSGADLTAVLERRAAPGADPAMAEEPPVEVIRGLSKRHRQPKEDTVERRLAPGSREAAGTLPDALVPAVEGGEGRPAQDMDLGPQPVIP</sequence>
<dbReference type="InterPro" id="IPR013974">
    <property type="entry name" value="SAF"/>
</dbReference>
<accession>A0A0W8G754</accession>
<proteinExistence type="predicted"/>
<dbReference type="NCBIfam" id="TIGR03177">
    <property type="entry name" value="pilus_cpaB"/>
    <property type="match status" value="1"/>
</dbReference>
<evidence type="ECO:0000259" key="2">
    <source>
        <dbReference type="PROSITE" id="PS50844"/>
    </source>
</evidence>
<dbReference type="AlphaFoldDB" id="A0A0W8G754"/>
<dbReference type="PROSITE" id="PS50844">
    <property type="entry name" value="AFP_LIKE"/>
    <property type="match status" value="1"/>
</dbReference>